<evidence type="ECO:0000313" key="3">
    <source>
        <dbReference type="EMBL" id="RNM35856.1"/>
    </source>
</evidence>
<dbReference type="CDD" id="cd00093">
    <property type="entry name" value="HTH_XRE"/>
    <property type="match status" value="1"/>
</dbReference>
<sequence>MKIGEKIHRIRKERGYTAEQFAEMLGISAVSLRKYEYGERMPKDPMIAEIARCLEVNPSSLKSDWGSDANDAIHILFELEEAFCLEPIKVGGTVVLALPESFENEDQEALARALHHWYRNNRDLKDDELTRDEYIAWKDSFRA</sequence>
<comment type="caution">
    <text evidence="3">The sequence shown here is derived from an EMBL/GenBank/DDBJ whole genome shotgun (WGS) entry which is preliminary data.</text>
</comment>
<feature type="domain" description="HTH cro/C1-type" evidence="2">
    <location>
        <begin position="7"/>
        <end position="61"/>
    </location>
</feature>
<dbReference type="PANTHER" id="PTHR46558">
    <property type="entry name" value="TRACRIPTIONAL REGULATORY PROTEIN-RELATED-RELATED"/>
    <property type="match status" value="1"/>
</dbReference>
<dbReference type="GeneID" id="98662286"/>
<evidence type="ECO:0000259" key="2">
    <source>
        <dbReference type="PROSITE" id="PS50943"/>
    </source>
</evidence>
<dbReference type="EMBL" id="QIBZ01000005">
    <property type="protein sequence ID" value="RNM35856.1"/>
    <property type="molecule type" value="Genomic_DNA"/>
</dbReference>
<dbReference type="SUPFAM" id="SSF47413">
    <property type="entry name" value="lambda repressor-like DNA-binding domains"/>
    <property type="match status" value="1"/>
</dbReference>
<dbReference type="Pfam" id="PF01381">
    <property type="entry name" value="HTH_3"/>
    <property type="match status" value="1"/>
</dbReference>
<dbReference type="PANTHER" id="PTHR46558:SF11">
    <property type="entry name" value="HTH-TYPE TRANSCRIPTIONAL REGULATOR XRE"/>
    <property type="match status" value="1"/>
</dbReference>
<dbReference type="InterPro" id="IPR001387">
    <property type="entry name" value="Cro/C1-type_HTH"/>
</dbReference>
<gene>
    <name evidence="3" type="ORF">DMP05_04075</name>
</gene>
<protein>
    <submittedName>
        <fullName evidence="3">XRE family transcriptional regulator</fullName>
    </submittedName>
</protein>
<evidence type="ECO:0000313" key="4">
    <source>
        <dbReference type="Proteomes" id="UP000271472"/>
    </source>
</evidence>
<dbReference type="AlphaFoldDB" id="A0A3N0IGZ6"/>
<dbReference type="PROSITE" id="PS50943">
    <property type="entry name" value="HTH_CROC1"/>
    <property type="match status" value="1"/>
</dbReference>
<reference evidence="4" key="1">
    <citation type="submission" date="2018-05" db="EMBL/GenBank/DDBJ databases">
        <title>Genome Sequencing of selected type strains of the family Eggerthellaceae.</title>
        <authorList>
            <person name="Danylec N."/>
            <person name="Stoll D.A."/>
            <person name="Doetsch A."/>
            <person name="Huch M."/>
        </authorList>
    </citation>
    <scope>NUCLEOTIDE SEQUENCE [LARGE SCALE GENOMIC DNA]</scope>
    <source>
        <strain evidence="4">DSM 22006</strain>
    </source>
</reference>
<organism evidence="3 4">
    <name type="scientific">Slackia isoflavoniconvertens</name>
    <dbReference type="NCBI Taxonomy" id="572010"/>
    <lineage>
        <taxon>Bacteria</taxon>
        <taxon>Bacillati</taxon>
        <taxon>Actinomycetota</taxon>
        <taxon>Coriobacteriia</taxon>
        <taxon>Eggerthellales</taxon>
        <taxon>Eggerthellaceae</taxon>
        <taxon>Slackia</taxon>
    </lineage>
</organism>
<name>A0A3N0IGZ6_9ACTN</name>
<proteinExistence type="predicted"/>
<dbReference type="SMART" id="SM00530">
    <property type="entry name" value="HTH_XRE"/>
    <property type="match status" value="1"/>
</dbReference>
<dbReference type="OrthoDB" id="3175672at2"/>
<dbReference type="RefSeq" id="WP_123219273.1">
    <property type="nucleotide sequence ID" value="NZ_JACHYQ010000001.1"/>
</dbReference>
<evidence type="ECO:0000256" key="1">
    <source>
        <dbReference type="ARBA" id="ARBA00023125"/>
    </source>
</evidence>
<dbReference type="GO" id="GO:0003677">
    <property type="term" value="F:DNA binding"/>
    <property type="evidence" value="ECO:0007669"/>
    <property type="project" value="UniProtKB-KW"/>
</dbReference>
<dbReference type="InterPro" id="IPR010982">
    <property type="entry name" value="Lambda_DNA-bd_dom_sf"/>
</dbReference>
<accession>A0A3N0IGZ6</accession>
<keyword evidence="4" id="KW-1185">Reference proteome</keyword>
<keyword evidence="1" id="KW-0238">DNA-binding</keyword>
<dbReference type="Proteomes" id="UP000271472">
    <property type="component" value="Unassembled WGS sequence"/>
</dbReference>
<dbReference type="Gene3D" id="1.10.260.40">
    <property type="entry name" value="lambda repressor-like DNA-binding domains"/>
    <property type="match status" value="1"/>
</dbReference>